<gene>
    <name evidence="1" type="ORF">CUN51_04550</name>
</gene>
<accession>A0A2M8P0S0</accession>
<protein>
    <submittedName>
        <fullName evidence="1">Uncharacterized protein</fullName>
    </submittedName>
</protein>
<reference evidence="1 2" key="1">
    <citation type="submission" date="2017-11" db="EMBL/GenBank/DDBJ databases">
        <title>Evolution of Phototrophy in the Chloroflexi Phylum Driven by Horizontal Gene Transfer.</title>
        <authorList>
            <person name="Ward L.M."/>
            <person name="Hemp J."/>
            <person name="Shih P.M."/>
            <person name="Mcglynn S.E."/>
            <person name="Fischer W."/>
        </authorList>
    </citation>
    <scope>NUCLEOTIDE SEQUENCE [LARGE SCALE GENOMIC DNA]</scope>
    <source>
        <strain evidence="1">CP2_2F</strain>
    </source>
</reference>
<evidence type="ECO:0000313" key="2">
    <source>
        <dbReference type="Proteomes" id="UP000228921"/>
    </source>
</evidence>
<comment type="caution">
    <text evidence="1">The sequence shown here is derived from an EMBL/GenBank/DDBJ whole genome shotgun (WGS) entry which is preliminary data.</text>
</comment>
<sequence length="191" mass="21150">MSVRNWRHGLYSREVPVTTALPTPLLPAHLADYFQSMAETCLSLAERLDAHVGERNGQIGSVISSLTRLAADLEQFSAVLRADGLRPSALRDLPDEDLDHLIAQQRRALELTLSRISLATNALLNGQPLRPDGTGVDVYRRLATLMRESKSIAKALASNLYGLEQRQDRYAEDLTARLYAALQGDEESEQP</sequence>
<dbReference type="Proteomes" id="UP000228921">
    <property type="component" value="Unassembled WGS sequence"/>
</dbReference>
<organism evidence="1 2">
    <name type="scientific">Candidatus Thermofonsia Clade 1 bacterium</name>
    <dbReference type="NCBI Taxonomy" id="2364210"/>
    <lineage>
        <taxon>Bacteria</taxon>
        <taxon>Bacillati</taxon>
        <taxon>Chloroflexota</taxon>
        <taxon>Candidatus Thermofontia</taxon>
        <taxon>Candidatus Thermofonsia Clade 1</taxon>
    </lineage>
</organism>
<evidence type="ECO:0000313" key="1">
    <source>
        <dbReference type="EMBL" id="PJF31144.1"/>
    </source>
</evidence>
<name>A0A2M8P0S0_9CHLR</name>
<dbReference type="EMBL" id="PGTK01000004">
    <property type="protein sequence ID" value="PJF31144.1"/>
    <property type="molecule type" value="Genomic_DNA"/>
</dbReference>
<dbReference type="AlphaFoldDB" id="A0A2M8P0S0"/>
<proteinExistence type="predicted"/>